<comment type="caution">
    <text evidence="1">The sequence shown here is derived from an EMBL/GenBank/DDBJ whole genome shotgun (WGS) entry which is preliminary data.</text>
</comment>
<accession>A0ABV5Z1S0</accession>
<name>A0ABV5Z1S0_9STAP</name>
<evidence type="ECO:0000313" key="1">
    <source>
        <dbReference type="EMBL" id="MFB9860057.1"/>
    </source>
</evidence>
<keyword evidence="2" id="KW-1185">Reference proteome</keyword>
<dbReference type="RefSeq" id="WP_380569666.1">
    <property type="nucleotide sequence ID" value="NZ_JBHMAH010000006.1"/>
</dbReference>
<gene>
    <name evidence="1" type="ORF">ACFFLE_02900</name>
</gene>
<dbReference type="EMBL" id="JBHMAH010000006">
    <property type="protein sequence ID" value="MFB9860057.1"/>
    <property type="molecule type" value="Genomic_DNA"/>
</dbReference>
<evidence type="ECO:0000313" key="2">
    <source>
        <dbReference type="Proteomes" id="UP001589740"/>
    </source>
</evidence>
<reference evidence="1 2" key="1">
    <citation type="submission" date="2024-09" db="EMBL/GenBank/DDBJ databases">
        <authorList>
            <person name="Sun Q."/>
            <person name="Mori K."/>
        </authorList>
    </citation>
    <scope>NUCLEOTIDE SEQUENCE [LARGE SCALE GENOMIC DNA]</scope>
    <source>
        <strain evidence="1 2">JCM 12822</strain>
    </source>
</reference>
<protein>
    <submittedName>
        <fullName evidence="1">Uncharacterized protein</fullName>
    </submittedName>
</protein>
<dbReference type="Proteomes" id="UP001589740">
    <property type="component" value="Unassembled WGS sequence"/>
</dbReference>
<proteinExistence type="predicted"/>
<sequence length="75" mass="8842">MENVTIKFDELVPKAAELTVKETKDDFNQLVSEQDSDVYEFMRKNTDTFLDHYEEVFRKNLHDLVMISVNDQLNG</sequence>
<organism evidence="1 2">
    <name type="scientific">Salinicoccus siamensis</name>
    <dbReference type="NCBI Taxonomy" id="381830"/>
    <lineage>
        <taxon>Bacteria</taxon>
        <taxon>Bacillati</taxon>
        <taxon>Bacillota</taxon>
        <taxon>Bacilli</taxon>
        <taxon>Bacillales</taxon>
        <taxon>Staphylococcaceae</taxon>
        <taxon>Salinicoccus</taxon>
    </lineage>
</organism>